<protein>
    <submittedName>
        <fullName evidence="1">Uncharacterized protein</fullName>
    </submittedName>
</protein>
<keyword evidence="2" id="KW-1185">Reference proteome</keyword>
<organism evidence="1 2">
    <name type="scientific">Elysia crispata</name>
    <name type="common">lettuce slug</name>
    <dbReference type="NCBI Taxonomy" id="231223"/>
    <lineage>
        <taxon>Eukaryota</taxon>
        <taxon>Metazoa</taxon>
        <taxon>Spiralia</taxon>
        <taxon>Lophotrochozoa</taxon>
        <taxon>Mollusca</taxon>
        <taxon>Gastropoda</taxon>
        <taxon>Heterobranchia</taxon>
        <taxon>Euthyneura</taxon>
        <taxon>Panpulmonata</taxon>
        <taxon>Sacoglossa</taxon>
        <taxon>Placobranchoidea</taxon>
        <taxon>Plakobranchidae</taxon>
        <taxon>Elysia</taxon>
    </lineage>
</organism>
<gene>
    <name evidence="1" type="ORF">RRG08_019629</name>
</gene>
<dbReference type="EMBL" id="JAWDGP010003388">
    <property type="protein sequence ID" value="KAK3774766.1"/>
    <property type="molecule type" value="Genomic_DNA"/>
</dbReference>
<proteinExistence type="predicted"/>
<sequence length="169" mass="19027">MTSSMPRSRPLSARELGQTLLLSYQTAVGNAARLTAGVDIVYLYLSLPDTAKYDCRQTSHTGRDYKNRLKLVQPSAPLCTFSTKYETEKVLWQEDAKSDFNLSPMTIEGVRRGGCRRGMFWRLGECPLSREDRLCRQQSGAICLTGNAPRGTHITKHAEHANCIRYTHT</sequence>
<accession>A0AAE1DL84</accession>
<name>A0AAE1DL84_9GAST</name>
<evidence type="ECO:0000313" key="2">
    <source>
        <dbReference type="Proteomes" id="UP001283361"/>
    </source>
</evidence>
<dbReference type="Proteomes" id="UP001283361">
    <property type="component" value="Unassembled WGS sequence"/>
</dbReference>
<evidence type="ECO:0000313" key="1">
    <source>
        <dbReference type="EMBL" id="KAK3774766.1"/>
    </source>
</evidence>
<dbReference type="AlphaFoldDB" id="A0AAE1DL84"/>
<comment type="caution">
    <text evidence="1">The sequence shown here is derived from an EMBL/GenBank/DDBJ whole genome shotgun (WGS) entry which is preliminary data.</text>
</comment>
<reference evidence="1" key="1">
    <citation type="journal article" date="2023" name="G3 (Bethesda)">
        <title>A reference genome for the long-term kleptoplast-retaining sea slug Elysia crispata morphotype clarki.</title>
        <authorList>
            <person name="Eastman K.E."/>
            <person name="Pendleton A.L."/>
            <person name="Shaikh M.A."/>
            <person name="Suttiyut T."/>
            <person name="Ogas R."/>
            <person name="Tomko P."/>
            <person name="Gavelis G."/>
            <person name="Widhalm J.R."/>
            <person name="Wisecaver J.H."/>
        </authorList>
    </citation>
    <scope>NUCLEOTIDE SEQUENCE</scope>
    <source>
        <strain evidence="1">ECLA1</strain>
    </source>
</reference>